<dbReference type="Proteomes" id="UP000218209">
    <property type="component" value="Unassembled WGS sequence"/>
</dbReference>
<organism evidence="2 3">
    <name type="scientific">Porphyra umbilicalis</name>
    <name type="common">Purple laver</name>
    <name type="synonym">Red alga</name>
    <dbReference type="NCBI Taxonomy" id="2786"/>
    <lineage>
        <taxon>Eukaryota</taxon>
        <taxon>Rhodophyta</taxon>
        <taxon>Bangiophyceae</taxon>
        <taxon>Bangiales</taxon>
        <taxon>Bangiaceae</taxon>
        <taxon>Porphyra</taxon>
    </lineage>
</organism>
<evidence type="ECO:0000256" key="1">
    <source>
        <dbReference type="SAM" id="Phobius"/>
    </source>
</evidence>
<protein>
    <submittedName>
        <fullName evidence="2">Uncharacterized protein</fullName>
    </submittedName>
</protein>
<name>A0A1X6PK30_PORUM</name>
<sequence length="99" mass="11041">MDKPRVHSDGRWPNAGAAGAIDAVTACYASVSLARDRRGHRRKQFIASLYRLPLHRRRGSGHTPPVGKLSFSFRPPCYARETFGHSGYSPGHQRGRSNR</sequence>
<keyword evidence="1" id="KW-1133">Transmembrane helix</keyword>
<accession>A0A1X6PK30</accession>
<keyword evidence="1" id="KW-0812">Transmembrane</keyword>
<evidence type="ECO:0000313" key="3">
    <source>
        <dbReference type="Proteomes" id="UP000218209"/>
    </source>
</evidence>
<reference evidence="2 3" key="1">
    <citation type="submission" date="2017-03" db="EMBL/GenBank/DDBJ databases">
        <title>WGS assembly of Porphyra umbilicalis.</title>
        <authorList>
            <person name="Brawley S.H."/>
            <person name="Blouin N.A."/>
            <person name="Ficko-Blean E."/>
            <person name="Wheeler G.L."/>
            <person name="Lohr M."/>
            <person name="Goodson H.V."/>
            <person name="Jenkins J.W."/>
            <person name="Blaby-Haas C.E."/>
            <person name="Helliwell K.E."/>
            <person name="Chan C."/>
            <person name="Marriage T."/>
            <person name="Bhattacharya D."/>
            <person name="Klein A.S."/>
            <person name="Badis Y."/>
            <person name="Brodie J."/>
            <person name="Cao Y."/>
            <person name="Collen J."/>
            <person name="Dittami S.M."/>
            <person name="Gachon C.M."/>
            <person name="Green B.R."/>
            <person name="Karpowicz S."/>
            <person name="Kim J.W."/>
            <person name="Kudahl U."/>
            <person name="Lin S."/>
            <person name="Michel G."/>
            <person name="Mittag M."/>
            <person name="Olson B.J."/>
            <person name="Pangilinan J."/>
            <person name="Peng Y."/>
            <person name="Qiu H."/>
            <person name="Shu S."/>
            <person name="Singer J.T."/>
            <person name="Smith A.G."/>
            <person name="Sprecher B.N."/>
            <person name="Wagner V."/>
            <person name="Wang W."/>
            <person name="Wang Z.-Y."/>
            <person name="Yan J."/>
            <person name="Yarish C."/>
            <person name="Zoeuner-Riek S."/>
            <person name="Zhuang Y."/>
            <person name="Zou Y."/>
            <person name="Lindquist E.A."/>
            <person name="Grimwood J."/>
            <person name="Barry K."/>
            <person name="Rokhsar D.S."/>
            <person name="Schmutz J."/>
            <person name="Stiller J.W."/>
            <person name="Grossman A.R."/>
            <person name="Prochnik S.E."/>
        </authorList>
    </citation>
    <scope>NUCLEOTIDE SEQUENCE [LARGE SCALE GENOMIC DNA]</scope>
    <source>
        <strain evidence="2">4086291</strain>
    </source>
</reference>
<proteinExistence type="predicted"/>
<keyword evidence="1" id="KW-0472">Membrane</keyword>
<dbReference type="EMBL" id="KV918764">
    <property type="protein sequence ID" value="OSX81229.1"/>
    <property type="molecule type" value="Genomic_DNA"/>
</dbReference>
<dbReference type="AlphaFoldDB" id="A0A1X6PK30"/>
<keyword evidence="3" id="KW-1185">Reference proteome</keyword>
<evidence type="ECO:0000313" key="2">
    <source>
        <dbReference type="EMBL" id="OSX81229.1"/>
    </source>
</evidence>
<feature type="transmembrane region" description="Helical" evidence="1">
    <location>
        <begin position="12"/>
        <end position="34"/>
    </location>
</feature>
<gene>
    <name evidence="2" type="ORF">BU14_0023s0034</name>
</gene>